<dbReference type="EMBL" id="JBBXMP010000045">
    <property type="protein sequence ID" value="KAL0065607.1"/>
    <property type="molecule type" value="Genomic_DNA"/>
</dbReference>
<dbReference type="EC" id="2.7.7.7" evidence="3"/>
<feature type="compositionally biased region" description="Acidic residues" evidence="15">
    <location>
        <begin position="524"/>
        <end position="541"/>
    </location>
</feature>
<feature type="domain" description="BRCT" evidence="16">
    <location>
        <begin position="299"/>
        <end position="387"/>
    </location>
</feature>
<evidence type="ECO:0000313" key="18">
    <source>
        <dbReference type="Proteomes" id="UP001437256"/>
    </source>
</evidence>
<keyword evidence="12" id="KW-0234">DNA repair</keyword>
<dbReference type="SUPFAM" id="SSF81301">
    <property type="entry name" value="Nucleotidyltransferase"/>
    <property type="match status" value="1"/>
</dbReference>
<evidence type="ECO:0000256" key="14">
    <source>
        <dbReference type="ARBA" id="ARBA00049244"/>
    </source>
</evidence>
<dbReference type="PANTHER" id="PTHR11276">
    <property type="entry name" value="DNA POLYMERASE TYPE-X FAMILY MEMBER"/>
    <property type="match status" value="1"/>
</dbReference>
<dbReference type="PROSITE" id="PS50172">
    <property type="entry name" value="BRCT"/>
    <property type="match status" value="1"/>
</dbReference>
<evidence type="ECO:0000256" key="12">
    <source>
        <dbReference type="ARBA" id="ARBA00023204"/>
    </source>
</evidence>
<dbReference type="CDD" id="cd00027">
    <property type="entry name" value="BRCT"/>
    <property type="match status" value="1"/>
</dbReference>
<evidence type="ECO:0000259" key="16">
    <source>
        <dbReference type="PROSITE" id="PS50172"/>
    </source>
</evidence>
<dbReference type="InterPro" id="IPR028207">
    <property type="entry name" value="DNA_pol_B_palm_palm"/>
</dbReference>
<comment type="catalytic activity">
    <reaction evidence="14">
        <text>DNA(n) + a 2'-deoxyribonucleoside 5'-triphosphate = DNA(n+1) + diphosphate</text>
        <dbReference type="Rhea" id="RHEA:22508"/>
        <dbReference type="Rhea" id="RHEA-COMP:17339"/>
        <dbReference type="Rhea" id="RHEA-COMP:17340"/>
        <dbReference type="ChEBI" id="CHEBI:33019"/>
        <dbReference type="ChEBI" id="CHEBI:61560"/>
        <dbReference type="ChEBI" id="CHEBI:173112"/>
        <dbReference type="EC" id="2.7.7.7"/>
    </reaction>
</comment>
<dbReference type="InterPro" id="IPR019843">
    <property type="entry name" value="DNA_pol-X_BS"/>
</dbReference>
<dbReference type="InterPro" id="IPR010996">
    <property type="entry name" value="HHH_MUS81"/>
</dbReference>
<dbReference type="Gene3D" id="1.10.150.20">
    <property type="entry name" value="5' to 3' exonuclease, C-terminal subdomain"/>
    <property type="match status" value="1"/>
</dbReference>
<proteinExistence type="inferred from homology"/>
<dbReference type="InterPro" id="IPR037160">
    <property type="entry name" value="DNA_Pol_thumb_sf"/>
</dbReference>
<feature type="region of interest" description="Disordered" evidence="15">
    <location>
        <begin position="517"/>
        <end position="549"/>
    </location>
</feature>
<evidence type="ECO:0000256" key="7">
    <source>
        <dbReference type="ARBA" id="ARBA00022695"/>
    </source>
</evidence>
<keyword evidence="18" id="KW-1185">Reference proteome</keyword>
<evidence type="ECO:0000256" key="15">
    <source>
        <dbReference type="SAM" id="MobiDB-lite"/>
    </source>
</evidence>
<evidence type="ECO:0000256" key="6">
    <source>
        <dbReference type="ARBA" id="ARBA00022679"/>
    </source>
</evidence>
<comment type="cofactor">
    <cofactor evidence="1">
        <name>Mn(2+)</name>
        <dbReference type="ChEBI" id="CHEBI:29035"/>
    </cofactor>
</comment>
<dbReference type="InterPro" id="IPR002054">
    <property type="entry name" value="DNA-dir_DNA_pol_X"/>
</dbReference>
<organism evidence="17 18">
    <name type="scientific">Marasmius tenuissimus</name>
    <dbReference type="NCBI Taxonomy" id="585030"/>
    <lineage>
        <taxon>Eukaryota</taxon>
        <taxon>Fungi</taxon>
        <taxon>Dikarya</taxon>
        <taxon>Basidiomycota</taxon>
        <taxon>Agaricomycotina</taxon>
        <taxon>Agaricomycetes</taxon>
        <taxon>Agaricomycetidae</taxon>
        <taxon>Agaricales</taxon>
        <taxon>Marasmiineae</taxon>
        <taxon>Marasmiaceae</taxon>
        <taxon>Marasmius</taxon>
    </lineage>
</organism>
<reference evidence="17 18" key="1">
    <citation type="submission" date="2024-05" db="EMBL/GenBank/DDBJ databases">
        <title>A draft genome resource for the thread blight pathogen Marasmius tenuissimus strain MS-2.</title>
        <authorList>
            <person name="Yulfo-Soto G.E."/>
            <person name="Baruah I.K."/>
            <person name="Amoako-Attah I."/>
            <person name="Bukari Y."/>
            <person name="Meinhardt L.W."/>
            <person name="Bailey B.A."/>
            <person name="Cohen S.P."/>
        </authorList>
    </citation>
    <scope>NUCLEOTIDE SEQUENCE [LARGE SCALE GENOMIC DNA]</scope>
    <source>
        <strain evidence="17 18">MS-2</strain>
    </source>
</reference>
<keyword evidence="5" id="KW-0237">DNA synthesis</keyword>
<evidence type="ECO:0000256" key="11">
    <source>
        <dbReference type="ARBA" id="ARBA00023125"/>
    </source>
</evidence>
<dbReference type="InterPro" id="IPR027421">
    <property type="entry name" value="DNA_pol_lamdba_lyase_dom_sf"/>
</dbReference>
<dbReference type="PRINTS" id="PR00869">
    <property type="entry name" value="DNAPOLX"/>
</dbReference>
<dbReference type="InterPro" id="IPR001357">
    <property type="entry name" value="BRCT_dom"/>
</dbReference>
<feature type="region of interest" description="Disordered" evidence="15">
    <location>
        <begin position="1"/>
        <end position="244"/>
    </location>
</feature>
<dbReference type="PROSITE" id="PS00522">
    <property type="entry name" value="DNA_POLYMERASE_X"/>
    <property type="match status" value="1"/>
</dbReference>
<dbReference type="CDD" id="cd00141">
    <property type="entry name" value="NT_POLXc"/>
    <property type="match status" value="1"/>
</dbReference>
<keyword evidence="11" id="KW-0238">DNA-binding</keyword>
<evidence type="ECO:0000256" key="8">
    <source>
        <dbReference type="ARBA" id="ARBA00022705"/>
    </source>
</evidence>
<gene>
    <name evidence="17" type="ORF">AAF712_007385</name>
</gene>
<evidence type="ECO:0000256" key="4">
    <source>
        <dbReference type="ARBA" id="ARBA00016513"/>
    </source>
</evidence>
<keyword evidence="13" id="KW-0456">Lyase</keyword>
<dbReference type="InterPro" id="IPR002008">
    <property type="entry name" value="DNA_pol_X_beta-like"/>
</dbReference>
<evidence type="ECO:0000256" key="9">
    <source>
        <dbReference type="ARBA" id="ARBA00022763"/>
    </source>
</evidence>
<keyword evidence="9" id="KW-0227">DNA damage</keyword>
<keyword evidence="6" id="KW-0808">Transferase</keyword>
<accession>A0ABR2ZZ71</accession>
<evidence type="ECO:0000313" key="17">
    <source>
        <dbReference type="EMBL" id="KAL0065607.1"/>
    </source>
</evidence>
<feature type="compositionally biased region" description="Polar residues" evidence="15">
    <location>
        <begin position="203"/>
        <end position="216"/>
    </location>
</feature>
<dbReference type="InterPro" id="IPR018944">
    <property type="entry name" value="DNA_pol_lambd_fingers_domain"/>
</dbReference>
<feature type="compositionally biased region" description="Basic and acidic residues" evidence="15">
    <location>
        <begin position="436"/>
        <end position="445"/>
    </location>
</feature>
<dbReference type="Pfam" id="PF14792">
    <property type="entry name" value="DNA_pol_B_palm"/>
    <property type="match status" value="1"/>
</dbReference>
<dbReference type="Gene3D" id="1.10.150.110">
    <property type="entry name" value="DNA polymerase beta, N-terminal domain-like"/>
    <property type="match status" value="1"/>
</dbReference>
<evidence type="ECO:0000256" key="10">
    <source>
        <dbReference type="ARBA" id="ARBA00022932"/>
    </source>
</evidence>
<dbReference type="InterPro" id="IPR036420">
    <property type="entry name" value="BRCT_dom_sf"/>
</dbReference>
<evidence type="ECO:0000256" key="2">
    <source>
        <dbReference type="ARBA" id="ARBA00008323"/>
    </source>
</evidence>
<dbReference type="InterPro" id="IPR022312">
    <property type="entry name" value="DNA_pol_X"/>
</dbReference>
<dbReference type="SUPFAM" id="SSF52113">
    <property type="entry name" value="BRCT domain"/>
    <property type="match status" value="1"/>
</dbReference>
<feature type="compositionally biased region" description="Basic residues" evidence="15">
    <location>
        <begin position="80"/>
        <end position="90"/>
    </location>
</feature>
<feature type="compositionally biased region" description="Basic and acidic residues" evidence="15">
    <location>
        <begin position="1"/>
        <end position="16"/>
    </location>
</feature>
<dbReference type="Proteomes" id="UP001437256">
    <property type="component" value="Unassembled WGS sequence"/>
</dbReference>
<dbReference type="Pfam" id="PF14791">
    <property type="entry name" value="DNA_pol_B_thumb"/>
    <property type="match status" value="1"/>
</dbReference>
<dbReference type="SMART" id="SM00483">
    <property type="entry name" value="POLXc"/>
    <property type="match status" value="1"/>
</dbReference>
<dbReference type="SUPFAM" id="SSF81585">
    <property type="entry name" value="PsbU/PolX domain-like"/>
    <property type="match status" value="1"/>
</dbReference>
<evidence type="ECO:0000256" key="3">
    <source>
        <dbReference type="ARBA" id="ARBA00012417"/>
    </source>
</evidence>
<protein>
    <recommendedName>
        <fullName evidence="4">DNA polymerase lambda</fullName>
        <ecNumber evidence="3">2.7.7.7</ecNumber>
    </recommendedName>
</protein>
<dbReference type="Gene3D" id="3.40.50.10190">
    <property type="entry name" value="BRCT domain"/>
    <property type="match status" value="1"/>
</dbReference>
<dbReference type="PANTHER" id="PTHR11276:SF28">
    <property type="entry name" value="DNA POLYMERASE LAMBDA"/>
    <property type="match status" value="1"/>
</dbReference>
<evidence type="ECO:0000256" key="13">
    <source>
        <dbReference type="ARBA" id="ARBA00023239"/>
    </source>
</evidence>
<comment type="caution">
    <text evidence="17">The sequence shown here is derived from an EMBL/GenBank/DDBJ whole genome shotgun (WGS) entry which is preliminary data.</text>
</comment>
<name>A0ABR2ZZ71_9AGAR</name>
<dbReference type="Pfam" id="PF14716">
    <property type="entry name" value="HHH_8"/>
    <property type="match status" value="1"/>
</dbReference>
<evidence type="ECO:0000256" key="5">
    <source>
        <dbReference type="ARBA" id="ARBA00022634"/>
    </source>
</evidence>
<sequence>MDVDEFFREQDRRMSIPDDDMDEFIEQMKLEKKRKRKKASPVAPITPRRQGMQTRFTQASTNEEPFGARPTSMSPMPSPKAKRSATKPRAKANSGEESGLKSRLRSSSPRKSSPVPPQNLRTVRRATPNPPISISIPQDDHDQAPLSSDIPTSPIEDASAPPSDAVPHKSTSKPSEPSLMDVISDQIANHTARKRHKLMKVSQRPSSPDDTTTKASSVVGDRSSPPPAAKSKGPTKNLRAKNVVKSQKTILDAAEPSDKPKKMAISAMLSLRKLPSEFAMIASEQYGLRQEGKSQASKKDKQHLKGSCIFYCGNDFSNASETTKNRMWIILRHGGTLAPTYDPSTVTHIVVDRENNSGPLLKAAGIKSLKDIPEHIPCVTWAWVIDTHHTIEQTPEGPKPKLAEYFPHAAFASRIPPVRGSSGSLSGFSKNKGKRKAEELAHHEDSEDEQIEDFTNDNIQPQSRVAGQHASTRNIKPLPKAAPSRLPLFFEPEKPVVNDPLAPFLAKARAEVEEERMRGRYGEVEDETDVEDQFSDTDTEEPPYKRPKGFACDLPGVDRNGCPNQDIIEKLQALHDLHKAKPGDEDKWRAFTYSKVIRLLRNHPKRIRSIQDAQKLKGIGLKTAVKIMEIIETGDLRRLKYENTESVQVTRVFQGIYGVGQSTALKWYSNGCRTLQDLANGKGGVKLSAAQKIGLKYYDDINDRMPREEAGAIFSLIKPIALSIDPDLFVEIMGSYRRGKADCGDIDIMITRPTRDGKTHEGVLSRLLQKLHEADILTEDLALPEDPDDLEAIYRGLCHLPDKKGAKQRRIDFLTVPWKNKGAALLYYTGDDIFNRSMRWKANQMGYSLNQRGLYEGVVRDTHQRSIKTNAGTVLASETEQEILKILEVPWQEPHERVR</sequence>
<comment type="similarity">
    <text evidence="2">Belongs to the DNA polymerase type-X family.</text>
</comment>
<dbReference type="InterPro" id="IPR029398">
    <property type="entry name" value="PolB_thumb"/>
</dbReference>
<keyword evidence="8" id="KW-0235">DNA replication</keyword>
<dbReference type="Gene3D" id="3.30.210.10">
    <property type="entry name" value="DNA polymerase, thumb domain"/>
    <property type="match status" value="1"/>
</dbReference>
<dbReference type="InterPro" id="IPR043519">
    <property type="entry name" value="NT_sf"/>
</dbReference>
<dbReference type="SUPFAM" id="SSF47802">
    <property type="entry name" value="DNA polymerase beta, N-terminal domain-like"/>
    <property type="match status" value="1"/>
</dbReference>
<dbReference type="Pfam" id="PF10391">
    <property type="entry name" value="DNA_pol_lambd_f"/>
    <property type="match status" value="1"/>
</dbReference>
<evidence type="ECO:0000256" key="1">
    <source>
        <dbReference type="ARBA" id="ARBA00001936"/>
    </source>
</evidence>
<dbReference type="PRINTS" id="PR00870">
    <property type="entry name" value="DNAPOLXBETA"/>
</dbReference>
<dbReference type="Gene3D" id="3.30.460.10">
    <property type="entry name" value="Beta Polymerase, domain 2"/>
    <property type="match status" value="1"/>
</dbReference>
<feature type="compositionally biased region" description="Polar residues" evidence="15">
    <location>
        <begin position="51"/>
        <end position="63"/>
    </location>
</feature>
<feature type="region of interest" description="Disordered" evidence="15">
    <location>
        <begin position="417"/>
        <end position="453"/>
    </location>
</feature>
<keyword evidence="7" id="KW-0548">Nucleotidyltransferase</keyword>
<keyword evidence="10" id="KW-0239">DNA-directed DNA polymerase</keyword>